<name>A0A8J5EEE4_ZINOF</name>
<reference evidence="1 2" key="1">
    <citation type="submission" date="2020-08" db="EMBL/GenBank/DDBJ databases">
        <title>Plant Genome Project.</title>
        <authorList>
            <person name="Zhang R.-G."/>
        </authorList>
    </citation>
    <scope>NUCLEOTIDE SEQUENCE [LARGE SCALE GENOMIC DNA]</scope>
    <source>
        <tissue evidence="1">Rhizome</tissue>
    </source>
</reference>
<organism evidence="1 2">
    <name type="scientific">Zingiber officinale</name>
    <name type="common">Ginger</name>
    <name type="synonym">Amomum zingiber</name>
    <dbReference type="NCBI Taxonomy" id="94328"/>
    <lineage>
        <taxon>Eukaryota</taxon>
        <taxon>Viridiplantae</taxon>
        <taxon>Streptophyta</taxon>
        <taxon>Embryophyta</taxon>
        <taxon>Tracheophyta</taxon>
        <taxon>Spermatophyta</taxon>
        <taxon>Magnoliopsida</taxon>
        <taxon>Liliopsida</taxon>
        <taxon>Zingiberales</taxon>
        <taxon>Zingiberaceae</taxon>
        <taxon>Zingiber</taxon>
    </lineage>
</organism>
<accession>A0A8J5EEE4</accession>
<evidence type="ECO:0000313" key="2">
    <source>
        <dbReference type="Proteomes" id="UP000734854"/>
    </source>
</evidence>
<dbReference type="Proteomes" id="UP000734854">
    <property type="component" value="Unassembled WGS sequence"/>
</dbReference>
<dbReference type="EMBL" id="JACMSC010000019">
    <property type="protein sequence ID" value="KAG6474094.1"/>
    <property type="molecule type" value="Genomic_DNA"/>
</dbReference>
<dbReference type="PANTHER" id="PTHR46859:SF3">
    <property type="entry name" value="RING-TYPE DOMAIN-CONTAINING PROTEIN"/>
    <property type="match status" value="1"/>
</dbReference>
<evidence type="ECO:0000313" key="1">
    <source>
        <dbReference type="EMBL" id="KAG6474094.1"/>
    </source>
</evidence>
<sequence length="278" mass="32095">MRRHDPIDYLVGWCFLLPSPQTNRQMKSVRQSDSVIKSHPVVVVSWISFSFPVSTRSLGHFLDPLSQRNRDETWKNTVNMALKLFNIENDKHEKKQSLWEIVKGSLSSKINALGGGSDMRHMYDTFCGYSLDVVKMMTKKNLTQEVWRLQVALGEQTEMSKRRFIVGFASRRRIVLSSFPVGTTYSASPNTFIETLGERMFKPYLSTILQGNSKIVTITPIDSVLTAAKKMLEFKISLAVMTIENNIWKFMKYVESGWNAYKTTYLMNRKFREPSFCN</sequence>
<dbReference type="PANTHER" id="PTHR46859">
    <property type="entry name" value="TRANSMEMBRANE FRAGILE-X-F-ASSOCIATED PROTEIN"/>
    <property type="match status" value="1"/>
</dbReference>
<keyword evidence="2" id="KW-1185">Reference proteome</keyword>
<comment type="caution">
    <text evidence="1">The sequence shown here is derived from an EMBL/GenBank/DDBJ whole genome shotgun (WGS) entry which is preliminary data.</text>
</comment>
<dbReference type="AlphaFoldDB" id="A0A8J5EEE4"/>
<protein>
    <submittedName>
        <fullName evidence="1">Uncharacterized protein</fullName>
    </submittedName>
</protein>
<gene>
    <name evidence="1" type="ORF">ZIOFF_068018</name>
</gene>
<proteinExistence type="predicted"/>